<dbReference type="AlphaFoldDB" id="A0A1I7ZLP7"/>
<feature type="transmembrane region" description="Helical" evidence="8">
    <location>
        <begin position="418"/>
        <end position="439"/>
    </location>
</feature>
<evidence type="ECO:0000256" key="5">
    <source>
        <dbReference type="ARBA" id="ARBA00022989"/>
    </source>
</evidence>
<keyword evidence="10" id="KW-1185">Reference proteome</keyword>
<keyword evidence="6 8" id="KW-0472">Membrane</keyword>
<dbReference type="InterPro" id="IPR013057">
    <property type="entry name" value="AA_transpt_TM"/>
</dbReference>
<evidence type="ECO:0000313" key="10">
    <source>
        <dbReference type="Proteomes" id="UP000095287"/>
    </source>
</evidence>
<dbReference type="PANTHER" id="PTHR22950:SF646">
    <property type="entry name" value="SODIUM-COUPLED NEUTRAL AMINO ACID TRANSPORTER 10-RELATED"/>
    <property type="match status" value="1"/>
</dbReference>
<evidence type="ECO:0000259" key="9">
    <source>
        <dbReference type="Pfam" id="PF01490"/>
    </source>
</evidence>
<feature type="transmembrane region" description="Helical" evidence="8">
    <location>
        <begin position="236"/>
        <end position="256"/>
    </location>
</feature>
<protein>
    <submittedName>
        <fullName evidence="11">Aa_trans domain-containing protein</fullName>
    </submittedName>
</protein>
<feature type="transmembrane region" description="Helical" evidence="8">
    <location>
        <begin position="51"/>
        <end position="68"/>
    </location>
</feature>
<feature type="transmembrane region" description="Helical" evidence="8">
    <location>
        <begin position="74"/>
        <end position="97"/>
    </location>
</feature>
<evidence type="ECO:0000256" key="1">
    <source>
        <dbReference type="ARBA" id="ARBA00004141"/>
    </source>
</evidence>
<feature type="transmembrane region" description="Helical" evidence="8">
    <location>
        <begin position="308"/>
        <end position="330"/>
    </location>
</feature>
<evidence type="ECO:0000256" key="8">
    <source>
        <dbReference type="SAM" id="Phobius"/>
    </source>
</evidence>
<keyword evidence="5 8" id="KW-1133">Transmembrane helix</keyword>
<feature type="compositionally biased region" description="Basic and acidic residues" evidence="7">
    <location>
        <begin position="530"/>
        <end position="575"/>
    </location>
</feature>
<dbReference type="WBParaSite" id="L893_g27805.t1">
    <property type="protein sequence ID" value="L893_g27805.t1"/>
    <property type="gene ID" value="L893_g27805"/>
</dbReference>
<evidence type="ECO:0000256" key="3">
    <source>
        <dbReference type="ARBA" id="ARBA00022692"/>
    </source>
</evidence>
<name>A0A1I7ZLP7_9BILA</name>
<organism evidence="10 11">
    <name type="scientific">Steinernema glaseri</name>
    <dbReference type="NCBI Taxonomy" id="37863"/>
    <lineage>
        <taxon>Eukaryota</taxon>
        <taxon>Metazoa</taxon>
        <taxon>Ecdysozoa</taxon>
        <taxon>Nematoda</taxon>
        <taxon>Chromadorea</taxon>
        <taxon>Rhabditida</taxon>
        <taxon>Tylenchina</taxon>
        <taxon>Panagrolaimomorpha</taxon>
        <taxon>Strongyloidoidea</taxon>
        <taxon>Steinernematidae</taxon>
        <taxon>Steinernema</taxon>
    </lineage>
</organism>
<feature type="transmembrane region" description="Helical" evidence="8">
    <location>
        <begin position="126"/>
        <end position="144"/>
    </location>
</feature>
<evidence type="ECO:0000256" key="7">
    <source>
        <dbReference type="SAM" id="MobiDB-lite"/>
    </source>
</evidence>
<dbReference type="PANTHER" id="PTHR22950">
    <property type="entry name" value="AMINO ACID TRANSPORTER"/>
    <property type="match status" value="1"/>
</dbReference>
<evidence type="ECO:0000256" key="4">
    <source>
        <dbReference type="ARBA" id="ARBA00022970"/>
    </source>
</evidence>
<keyword evidence="3 8" id="KW-0812">Transmembrane</keyword>
<keyword evidence="4" id="KW-0029">Amino-acid transport</keyword>
<feature type="transmembrane region" description="Helical" evidence="8">
    <location>
        <begin position="195"/>
        <end position="216"/>
    </location>
</feature>
<comment type="subcellular location">
    <subcellularLocation>
        <location evidence="1">Membrane</location>
        <topology evidence="1">Multi-pass membrane protein</topology>
    </subcellularLocation>
</comment>
<sequence length="575" mass="64161">MRRNDSDDFLIVQGSEESLENGESEKHRLHSSSYGGSQDSIAEGFNQWPHIFNLTNCIVGVSVLAMPFCYQQCGILLATVLIGTCAYITKITCHALYKGAHVSRRKSYEALAMHTFGHHGRKVTEIAILLYLMSSIMAFLVVIGDIGPDVVADYLQLQAPTQRLRILVMIVVVLCVVVPLSLLRNLDSLSVVSSVTVVFYFCFVAKMLLNCLPRIFDERWTQDIVWWRTEGVLTSLPIIAMALSCQMQIFCVADCIPKAAPWKIDYVVGGAVNLCSMMYAAVGTFGYIAYSHHPKLHGDILLYLPSSFLTQLMKVAFMLSVAVSVPLMLFPTRNALHNLLVESGVREFASTSIPRMSFYLYTFGILTVNLILAILIPNVEFVLGLTGSLIGSLVTIVLPALMFMRVVPVTSKNSSVHIAAKVCLVIGVCILVGSTWATLHQKQESHVVDAIIPKVPQEKDILAEAQAENSLFEANINMSQKVAELAEKTLIEEKGEEAEKLLEAMKIQQIQQHKIIEEQKHIVDRLNQMHNEHKEQEQAEKVKEQEQAEKVKEQEQAEKVEEQEKETDKKDGALK</sequence>
<evidence type="ECO:0000256" key="2">
    <source>
        <dbReference type="ARBA" id="ARBA00022448"/>
    </source>
</evidence>
<feature type="transmembrane region" description="Helical" evidence="8">
    <location>
        <begin position="382"/>
        <end position="406"/>
    </location>
</feature>
<evidence type="ECO:0000256" key="6">
    <source>
        <dbReference type="ARBA" id="ARBA00023136"/>
    </source>
</evidence>
<feature type="transmembrane region" description="Helical" evidence="8">
    <location>
        <begin position="358"/>
        <end position="376"/>
    </location>
</feature>
<dbReference type="GO" id="GO:0015179">
    <property type="term" value="F:L-amino acid transmembrane transporter activity"/>
    <property type="evidence" value="ECO:0007669"/>
    <property type="project" value="TreeGrafter"/>
</dbReference>
<keyword evidence="2" id="KW-0813">Transport</keyword>
<evidence type="ECO:0000313" key="11">
    <source>
        <dbReference type="WBParaSite" id="L893_g27805.t1"/>
    </source>
</evidence>
<reference evidence="11" key="1">
    <citation type="submission" date="2016-11" db="UniProtKB">
        <authorList>
            <consortium name="WormBaseParasite"/>
        </authorList>
    </citation>
    <scope>IDENTIFICATION</scope>
</reference>
<accession>A0A1I7ZLP7</accession>
<feature type="region of interest" description="Disordered" evidence="7">
    <location>
        <begin position="529"/>
        <end position="575"/>
    </location>
</feature>
<feature type="domain" description="Amino acid transporter transmembrane" evidence="9">
    <location>
        <begin position="48"/>
        <end position="438"/>
    </location>
</feature>
<feature type="transmembrane region" description="Helical" evidence="8">
    <location>
        <begin position="164"/>
        <end position="183"/>
    </location>
</feature>
<dbReference type="Pfam" id="PF01490">
    <property type="entry name" value="Aa_trans"/>
    <property type="match status" value="1"/>
</dbReference>
<dbReference type="GO" id="GO:0016020">
    <property type="term" value="C:membrane"/>
    <property type="evidence" value="ECO:0007669"/>
    <property type="project" value="UniProtKB-SubCell"/>
</dbReference>
<proteinExistence type="predicted"/>
<feature type="transmembrane region" description="Helical" evidence="8">
    <location>
        <begin position="268"/>
        <end position="288"/>
    </location>
</feature>
<dbReference type="Proteomes" id="UP000095287">
    <property type="component" value="Unplaced"/>
</dbReference>